<feature type="repeat" description="TPR" evidence="5">
    <location>
        <begin position="532"/>
        <end position="565"/>
    </location>
</feature>
<keyword evidence="4 6" id="KW-0472">Membrane</keyword>
<dbReference type="SUPFAM" id="SSF48452">
    <property type="entry name" value="TPR-like"/>
    <property type="match status" value="2"/>
</dbReference>
<dbReference type="Gene3D" id="1.25.40.10">
    <property type="entry name" value="Tetratricopeptide repeat domain"/>
    <property type="match status" value="5"/>
</dbReference>
<dbReference type="Proteomes" id="UP000649604">
    <property type="component" value="Unassembled WGS sequence"/>
</dbReference>
<dbReference type="GO" id="GO:0016020">
    <property type="term" value="C:membrane"/>
    <property type="evidence" value="ECO:0007669"/>
    <property type="project" value="UniProtKB-SubCell"/>
</dbReference>
<feature type="domain" description="O-antigen ligase-related" evidence="7">
    <location>
        <begin position="167"/>
        <end position="323"/>
    </location>
</feature>
<feature type="transmembrane region" description="Helical" evidence="6">
    <location>
        <begin position="6"/>
        <end position="22"/>
    </location>
</feature>
<feature type="repeat" description="TPR" evidence="5">
    <location>
        <begin position="795"/>
        <end position="828"/>
    </location>
</feature>
<keyword evidence="2 6" id="KW-0812">Transmembrane</keyword>
<feature type="transmembrane region" description="Helical" evidence="6">
    <location>
        <begin position="65"/>
        <end position="82"/>
    </location>
</feature>
<gene>
    <name evidence="8" type="ORF">GF339_16630</name>
</gene>
<feature type="transmembrane region" description="Helical" evidence="6">
    <location>
        <begin position="349"/>
        <end position="366"/>
    </location>
</feature>
<feature type="transmembrane region" description="Helical" evidence="6">
    <location>
        <begin position="163"/>
        <end position="179"/>
    </location>
</feature>
<dbReference type="Pfam" id="PF04932">
    <property type="entry name" value="Wzy_C"/>
    <property type="match status" value="1"/>
</dbReference>
<evidence type="ECO:0000256" key="2">
    <source>
        <dbReference type="ARBA" id="ARBA00022692"/>
    </source>
</evidence>
<dbReference type="PANTHER" id="PTHR37422:SF23">
    <property type="entry name" value="TEICHURONIC ACID BIOSYNTHESIS PROTEIN TUAE"/>
    <property type="match status" value="1"/>
</dbReference>
<proteinExistence type="predicted"/>
<feature type="non-terminal residue" evidence="8">
    <location>
        <position position="1"/>
    </location>
</feature>
<dbReference type="PROSITE" id="PS50293">
    <property type="entry name" value="TPR_REGION"/>
    <property type="match status" value="1"/>
</dbReference>
<dbReference type="SMART" id="SM00028">
    <property type="entry name" value="TPR"/>
    <property type="match status" value="11"/>
</dbReference>
<feature type="transmembrane region" description="Helical" evidence="6">
    <location>
        <begin position="89"/>
        <end position="111"/>
    </location>
</feature>
<feature type="transmembrane region" description="Helical" evidence="6">
    <location>
        <begin position="29"/>
        <end position="53"/>
    </location>
</feature>
<dbReference type="InterPro" id="IPR007016">
    <property type="entry name" value="O-antigen_ligase-rel_domated"/>
</dbReference>
<feature type="transmembrane region" description="Helical" evidence="6">
    <location>
        <begin position="185"/>
        <end position="204"/>
    </location>
</feature>
<dbReference type="EMBL" id="WJJP01000540">
    <property type="protein sequence ID" value="MBD3326215.1"/>
    <property type="molecule type" value="Genomic_DNA"/>
</dbReference>
<feature type="transmembrane region" description="Helical" evidence="6">
    <location>
        <begin position="434"/>
        <end position="451"/>
    </location>
</feature>
<feature type="repeat" description="TPR" evidence="5">
    <location>
        <begin position="931"/>
        <end position="964"/>
    </location>
</feature>
<dbReference type="Pfam" id="PF13432">
    <property type="entry name" value="TPR_16"/>
    <property type="match status" value="2"/>
</dbReference>
<feature type="repeat" description="TPR" evidence="5">
    <location>
        <begin position="566"/>
        <end position="599"/>
    </location>
</feature>
<evidence type="ECO:0000259" key="7">
    <source>
        <dbReference type="Pfam" id="PF04932"/>
    </source>
</evidence>
<accession>A0A9D5JY14</accession>
<feature type="transmembrane region" description="Helical" evidence="6">
    <location>
        <begin position="216"/>
        <end position="235"/>
    </location>
</feature>
<keyword evidence="5" id="KW-0802">TPR repeat</keyword>
<reference evidence="8" key="1">
    <citation type="submission" date="2019-11" db="EMBL/GenBank/DDBJ databases">
        <title>Microbial mats filling the niche in hypersaline microbial mats.</title>
        <authorList>
            <person name="Wong H.L."/>
            <person name="Macleod F.I."/>
            <person name="White R.A. III"/>
            <person name="Burns B.P."/>
        </authorList>
    </citation>
    <scope>NUCLEOTIDE SEQUENCE</scope>
    <source>
        <strain evidence="8">Rbin_158</strain>
    </source>
</reference>
<feature type="transmembrane region" description="Helical" evidence="6">
    <location>
        <begin position="138"/>
        <end position="156"/>
    </location>
</feature>
<comment type="caution">
    <text evidence="8">The sequence shown here is derived from an EMBL/GenBank/DDBJ whole genome shotgun (WGS) entry which is preliminary data.</text>
</comment>
<protein>
    <submittedName>
        <fullName evidence="8">Tetratricopeptide repeat protein</fullName>
    </submittedName>
</protein>
<evidence type="ECO:0000313" key="9">
    <source>
        <dbReference type="Proteomes" id="UP000649604"/>
    </source>
</evidence>
<evidence type="ECO:0000256" key="6">
    <source>
        <dbReference type="SAM" id="Phobius"/>
    </source>
</evidence>
<dbReference type="Pfam" id="PF13181">
    <property type="entry name" value="TPR_8"/>
    <property type="match status" value="2"/>
</dbReference>
<name>A0A9D5JY14_9BACT</name>
<dbReference type="AlphaFoldDB" id="A0A9D5JY14"/>
<dbReference type="InterPro" id="IPR011990">
    <property type="entry name" value="TPR-like_helical_dom_sf"/>
</dbReference>
<evidence type="ECO:0000256" key="4">
    <source>
        <dbReference type="ARBA" id="ARBA00023136"/>
    </source>
</evidence>
<comment type="subcellular location">
    <subcellularLocation>
        <location evidence="1">Membrane</location>
        <topology evidence="1">Multi-pass membrane protein</topology>
    </subcellularLocation>
</comment>
<dbReference type="PROSITE" id="PS50005">
    <property type="entry name" value="TPR"/>
    <property type="match status" value="5"/>
</dbReference>
<organism evidence="8 9">
    <name type="scientific">candidate division KSB3 bacterium</name>
    <dbReference type="NCBI Taxonomy" id="2044937"/>
    <lineage>
        <taxon>Bacteria</taxon>
        <taxon>candidate division KSB3</taxon>
    </lineage>
</organism>
<feature type="transmembrane region" description="Helical" evidence="6">
    <location>
        <begin position="308"/>
        <end position="328"/>
    </location>
</feature>
<keyword evidence="3 6" id="KW-1133">Transmembrane helix</keyword>
<sequence>VQPRHVTSIHIILLAIGLIWVVKTFAKQIFLYVPGPLDLPLLLFLGLGFINLTASTYQHATERELYLALNYALLYFLVLQQLKTARRILGLAFILLLVGSAESLFGIFQYLQGAKTVLGYMTPNIGTINATYFSHNHFAGFLILIIPVALGIFIGTAHLEKKFFLFLLMVIMLTALVLTLSRGGLLSFCLAAAGFFLCLALKSLQAFSLHSLLKILLIGLVLTACIGLFVTWIGVSPIAHRSILDTVLPNQDTVDQEIRLPLWKSALHLVKEFPLWGSGLGTFEYVFLRYRPPEIPQGRHAFHAHNDYLELLIEMGIPGLLLMIWAMWRFCRYVLSAYFRTDDPLFTNIALGGLTGCFALFIHSLFDFNLQIPANALLLCILAAMTTATIHLITQERPRSRSKRENETPDKPRPVLRALLSPHSNDRYRSKPSWGFAFVILGCLGLLVFNFRNTLAMRSFNHAKEAQYQGQRFQAIPLFQQAIAIDGKNALFHEHLGEFYADQAAIAAHADKWYNLALQEYQAAIALNPYNPVYYYHLGWIYAALNRQQDAVNALQQAVAASPGIAFYYETLGNYYLSLQQIGPALNAYQTAIRLDPMRLPRLVETCQRHDLEYAQYQAIIPEDADIRRRFADFLAQQQQWPESKREYRKAIALSDQHPSYYQAMLQACERHHDHQCMRNLWQELWEQDPQNTELPVKIAESFVTQQAWEQAIAQYQAILQRHPEHSKSYERLAQLYQQQGRLEDALQTYRDLLQRQPQQAAIYHKIATLYTRQQDWIAARNTYQQALDAGILQPQIYSSLGQIYLHLDDKIHALEAFEQAVQRGEARLAIYQTLEQLYQAQNDQIGIDLLWNTYVLVNKEHPDALFQLVQHYATQDAWLQAVSLSKEIIAIDPTNADYRRFLAQLYEQQDMLYEAIEQREKVVRLHVRNIDDKLHLAALYEQVNQRESARRQYQEILQLQPGNHLAQQKLSTLGG</sequence>
<dbReference type="PANTHER" id="PTHR37422">
    <property type="entry name" value="TEICHURONIC ACID BIOSYNTHESIS PROTEIN TUAE"/>
    <property type="match status" value="1"/>
</dbReference>
<dbReference type="InterPro" id="IPR051533">
    <property type="entry name" value="WaaL-like"/>
</dbReference>
<evidence type="ECO:0000256" key="5">
    <source>
        <dbReference type="PROSITE-ProRule" id="PRU00339"/>
    </source>
</evidence>
<evidence type="ECO:0000256" key="3">
    <source>
        <dbReference type="ARBA" id="ARBA00022989"/>
    </source>
</evidence>
<evidence type="ECO:0000256" key="1">
    <source>
        <dbReference type="ARBA" id="ARBA00004141"/>
    </source>
</evidence>
<feature type="repeat" description="TPR" evidence="5">
    <location>
        <begin position="727"/>
        <end position="760"/>
    </location>
</feature>
<dbReference type="InterPro" id="IPR019734">
    <property type="entry name" value="TPR_rpt"/>
</dbReference>
<feature type="transmembrane region" description="Helical" evidence="6">
    <location>
        <begin position="372"/>
        <end position="394"/>
    </location>
</feature>
<evidence type="ECO:0000313" key="8">
    <source>
        <dbReference type="EMBL" id="MBD3326215.1"/>
    </source>
</evidence>